<dbReference type="Proteomes" id="UP001596058">
    <property type="component" value="Unassembled WGS sequence"/>
</dbReference>
<protein>
    <submittedName>
        <fullName evidence="2">DUF5317 family protein</fullName>
    </submittedName>
</protein>
<keyword evidence="1" id="KW-0812">Transmembrane</keyword>
<accession>A0ABW1D2F3</accession>
<feature type="transmembrane region" description="Helical" evidence="1">
    <location>
        <begin position="27"/>
        <end position="45"/>
    </location>
</feature>
<dbReference type="EMBL" id="JBHSPA010000064">
    <property type="protein sequence ID" value="MFC5831449.1"/>
    <property type="molecule type" value="Genomic_DNA"/>
</dbReference>
<reference evidence="3" key="1">
    <citation type="journal article" date="2019" name="Int. J. Syst. Evol. Microbiol.">
        <title>The Global Catalogue of Microorganisms (GCM) 10K type strain sequencing project: providing services to taxonomists for standard genome sequencing and annotation.</title>
        <authorList>
            <consortium name="The Broad Institute Genomics Platform"/>
            <consortium name="The Broad Institute Genome Sequencing Center for Infectious Disease"/>
            <person name="Wu L."/>
            <person name="Ma J."/>
        </authorList>
    </citation>
    <scope>NUCLEOTIDE SEQUENCE [LARGE SCALE GENOMIC DNA]</scope>
    <source>
        <strain evidence="3">CCUG 53903</strain>
    </source>
</reference>
<name>A0ABW1D2F3_9ACTN</name>
<feature type="transmembrane region" description="Helical" evidence="1">
    <location>
        <begin position="191"/>
        <end position="207"/>
    </location>
</feature>
<keyword evidence="1" id="KW-0472">Membrane</keyword>
<dbReference type="RefSeq" id="WP_379520921.1">
    <property type="nucleotide sequence ID" value="NZ_JBHSPA010000064.1"/>
</dbReference>
<gene>
    <name evidence="2" type="ORF">ACFPZ3_47035</name>
</gene>
<organism evidence="2 3">
    <name type="scientific">Nonomuraea insulae</name>
    <dbReference type="NCBI Taxonomy" id="1616787"/>
    <lineage>
        <taxon>Bacteria</taxon>
        <taxon>Bacillati</taxon>
        <taxon>Actinomycetota</taxon>
        <taxon>Actinomycetes</taxon>
        <taxon>Streptosporangiales</taxon>
        <taxon>Streptosporangiaceae</taxon>
        <taxon>Nonomuraea</taxon>
    </lineage>
</organism>
<feature type="transmembrane region" description="Helical" evidence="1">
    <location>
        <begin position="117"/>
        <end position="137"/>
    </location>
</feature>
<keyword evidence="3" id="KW-1185">Reference proteome</keyword>
<dbReference type="PROSITE" id="PS51257">
    <property type="entry name" value="PROKAR_LIPOPROTEIN"/>
    <property type="match status" value="1"/>
</dbReference>
<evidence type="ECO:0000256" key="1">
    <source>
        <dbReference type="SAM" id="Phobius"/>
    </source>
</evidence>
<evidence type="ECO:0000313" key="3">
    <source>
        <dbReference type="Proteomes" id="UP001596058"/>
    </source>
</evidence>
<keyword evidence="1" id="KW-1133">Transmembrane helix</keyword>
<evidence type="ECO:0000313" key="2">
    <source>
        <dbReference type="EMBL" id="MFC5831449.1"/>
    </source>
</evidence>
<dbReference type="Pfam" id="PF17248">
    <property type="entry name" value="DUF5317"/>
    <property type="match status" value="1"/>
</dbReference>
<proteinExistence type="predicted"/>
<comment type="caution">
    <text evidence="2">The sequence shown here is derived from an EMBL/GenBank/DDBJ whole genome shotgun (WGS) entry which is preliminary data.</text>
</comment>
<sequence length="221" mass="23085">MAIDKNGVMACRISGIPGVMGGCVPGWRLWALALLPIVIALLVLATRRGGLRALPSLRLRGLSLIWAAAVVQFVRISDPVWASAVLRPGDGVLPVVLIWLFGGAFVAVNLRSRSKGVRLGLGIFALGFTLNTVTIALNGGMPLSAWAAHKAGFSERAIAASNTTSAETMLRIFADAIPVPGLGVVLSPGDLLMFAGICWLISALAWCNTPARSASRPAPIL</sequence>
<dbReference type="InterPro" id="IPR035168">
    <property type="entry name" value="DUF5317"/>
</dbReference>
<feature type="transmembrane region" description="Helical" evidence="1">
    <location>
        <begin position="91"/>
        <end position="110"/>
    </location>
</feature>
<feature type="transmembrane region" description="Helical" evidence="1">
    <location>
        <begin position="57"/>
        <end position="76"/>
    </location>
</feature>